<dbReference type="Pfam" id="PF26622">
    <property type="entry name" value="DUF8199"/>
    <property type="match status" value="1"/>
</dbReference>
<evidence type="ECO:0000313" key="1">
    <source>
        <dbReference type="EMBL" id="MFB9213309.1"/>
    </source>
</evidence>
<gene>
    <name evidence="1" type="ORF">ACFFUR_15945</name>
</gene>
<dbReference type="Proteomes" id="UP001589654">
    <property type="component" value="Unassembled WGS sequence"/>
</dbReference>
<dbReference type="InterPro" id="IPR058512">
    <property type="entry name" value="DUF8199"/>
</dbReference>
<reference evidence="1 2" key="1">
    <citation type="submission" date="2024-09" db="EMBL/GenBank/DDBJ databases">
        <authorList>
            <person name="Sun Q."/>
            <person name="Mori K."/>
        </authorList>
    </citation>
    <scope>NUCLEOTIDE SEQUENCE [LARGE SCALE GENOMIC DNA]</scope>
    <source>
        <strain evidence="1 2">CECT 7682</strain>
    </source>
</reference>
<accession>A0ABV5J902</accession>
<keyword evidence="2" id="KW-1185">Reference proteome</keyword>
<organism evidence="1 2">
    <name type="scientific">Echinicola jeungdonensis</name>
    <dbReference type="NCBI Taxonomy" id="709343"/>
    <lineage>
        <taxon>Bacteria</taxon>
        <taxon>Pseudomonadati</taxon>
        <taxon>Bacteroidota</taxon>
        <taxon>Cytophagia</taxon>
        <taxon>Cytophagales</taxon>
        <taxon>Cyclobacteriaceae</taxon>
        <taxon>Echinicola</taxon>
    </lineage>
</organism>
<protein>
    <submittedName>
        <fullName evidence="1">Uncharacterized protein</fullName>
    </submittedName>
</protein>
<dbReference type="RefSeq" id="WP_290248642.1">
    <property type="nucleotide sequence ID" value="NZ_JAUFQT010000001.1"/>
</dbReference>
<sequence length="128" mass="14613">MRRLLQISLLLIYLMLNAGLSYSLHFCGEDFARINLFGEDKTCCPEGEEKPGCCDDISHIDLQNGDENPTSIPHYQFLKAEIAPVPKLLFDILDCLSQNLELKPLLYQEDNAPPEENSLHIRHQVFLI</sequence>
<proteinExistence type="predicted"/>
<dbReference type="InterPro" id="IPR058060">
    <property type="entry name" value="HYC_CC_PP"/>
</dbReference>
<comment type="caution">
    <text evidence="1">The sequence shown here is derived from an EMBL/GenBank/DDBJ whole genome shotgun (WGS) entry which is preliminary data.</text>
</comment>
<name>A0ABV5J902_9BACT</name>
<dbReference type="NCBIfam" id="NF047658">
    <property type="entry name" value="HYC_CC_PP"/>
    <property type="match status" value="1"/>
</dbReference>
<dbReference type="EMBL" id="JBHMEW010000067">
    <property type="protein sequence ID" value="MFB9213309.1"/>
    <property type="molecule type" value="Genomic_DNA"/>
</dbReference>
<evidence type="ECO:0000313" key="2">
    <source>
        <dbReference type="Proteomes" id="UP001589654"/>
    </source>
</evidence>